<dbReference type="Gene3D" id="1.20.5.1930">
    <property type="match status" value="1"/>
</dbReference>
<evidence type="ECO:0000256" key="4">
    <source>
        <dbReference type="ARBA" id="ARBA00022679"/>
    </source>
</evidence>
<evidence type="ECO:0000259" key="11">
    <source>
        <dbReference type="Pfam" id="PF07730"/>
    </source>
</evidence>
<evidence type="ECO:0000256" key="3">
    <source>
        <dbReference type="ARBA" id="ARBA00022553"/>
    </source>
</evidence>
<keyword evidence="13" id="KW-1185">Reference proteome</keyword>
<comment type="caution">
    <text evidence="12">The sequence shown here is derived from an EMBL/GenBank/DDBJ whole genome shotgun (WGS) entry which is preliminary data.</text>
</comment>
<keyword evidence="9" id="KW-0812">Transmembrane</keyword>
<dbReference type="Pfam" id="PF07730">
    <property type="entry name" value="HisKA_3"/>
    <property type="match status" value="1"/>
</dbReference>
<dbReference type="GO" id="GO:0016020">
    <property type="term" value="C:membrane"/>
    <property type="evidence" value="ECO:0007669"/>
    <property type="project" value="InterPro"/>
</dbReference>
<dbReference type="RefSeq" id="WP_106188342.1">
    <property type="nucleotide sequence ID" value="NZ_PVTF01000005.1"/>
</dbReference>
<feature type="domain" description="Signal transduction histidine kinase subgroup 3 dimerisation and phosphoacceptor" evidence="11">
    <location>
        <begin position="186"/>
        <end position="249"/>
    </location>
</feature>
<dbReference type="OrthoDB" id="3823481at2"/>
<keyword evidence="8" id="KW-0902">Two-component regulatory system</keyword>
<feature type="transmembrane region" description="Helical" evidence="9">
    <location>
        <begin position="12"/>
        <end position="30"/>
    </location>
</feature>
<accession>A0A2T0T6J7</accession>
<evidence type="ECO:0000259" key="10">
    <source>
        <dbReference type="Pfam" id="PF02518"/>
    </source>
</evidence>
<keyword evidence="4" id="KW-0808">Transferase</keyword>
<dbReference type="PANTHER" id="PTHR24421">
    <property type="entry name" value="NITRATE/NITRITE SENSOR PROTEIN NARX-RELATED"/>
    <property type="match status" value="1"/>
</dbReference>
<evidence type="ECO:0000313" key="12">
    <source>
        <dbReference type="EMBL" id="PRY41294.1"/>
    </source>
</evidence>
<dbReference type="GO" id="GO:0005524">
    <property type="term" value="F:ATP binding"/>
    <property type="evidence" value="ECO:0007669"/>
    <property type="project" value="UniProtKB-KW"/>
</dbReference>
<dbReference type="EC" id="2.7.13.3" evidence="2"/>
<evidence type="ECO:0000256" key="1">
    <source>
        <dbReference type="ARBA" id="ARBA00000085"/>
    </source>
</evidence>
<keyword evidence="9" id="KW-0472">Membrane</keyword>
<feature type="transmembrane region" description="Helical" evidence="9">
    <location>
        <begin position="42"/>
        <end position="62"/>
    </location>
</feature>
<keyword evidence="9" id="KW-1133">Transmembrane helix</keyword>
<comment type="catalytic activity">
    <reaction evidence="1">
        <text>ATP + protein L-histidine = ADP + protein N-phospho-L-histidine.</text>
        <dbReference type="EC" id="2.7.13.3"/>
    </reaction>
</comment>
<keyword evidence="7" id="KW-0067">ATP-binding</keyword>
<dbReference type="Proteomes" id="UP000239494">
    <property type="component" value="Unassembled WGS sequence"/>
</dbReference>
<name>A0A2T0T6J7_9PSEU</name>
<dbReference type="SUPFAM" id="SSF55874">
    <property type="entry name" value="ATPase domain of HSP90 chaperone/DNA topoisomerase II/histidine kinase"/>
    <property type="match status" value="1"/>
</dbReference>
<dbReference type="AlphaFoldDB" id="A0A2T0T6J7"/>
<feature type="transmembrane region" description="Helical" evidence="9">
    <location>
        <begin position="69"/>
        <end position="87"/>
    </location>
</feature>
<keyword evidence="3" id="KW-0597">Phosphoprotein</keyword>
<organism evidence="12 13">
    <name type="scientific">Umezawaea tangerina</name>
    <dbReference type="NCBI Taxonomy" id="84725"/>
    <lineage>
        <taxon>Bacteria</taxon>
        <taxon>Bacillati</taxon>
        <taxon>Actinomycetota</taxon>
        <taxon>Actinomycetes</taxon>
        <taxon>Pseudonocardiales</taxon>
        <taxon>Pseudonocardiaceae</taxon>
        <taxon>Umezawaea</taxon>
    </lineage>
</organism>
<feature type="domain" description="Histidine kinase/HSP90-like ATPase" evidence="10">
    <location>
        <begin position="295"/>
        <end position="385"/>
    </location>
</feature>
<dbReference type="InterPro" id="IPR003594">
    <property type="entry name" value="HATPase_dom"/>
</dbReference>
<dbReference type="InterPro" id="IPR011712">
    <property type="entry name" value="Sig_transdc_His_kin_sub3_dim/P"/>
</dbReference>
<dbReference type="InterPro" id="IPR036890">
    <property type="entry name" value="HATPase_C_sf"/>
</dbReference>
<dbReference type="Gene3D" id="3.30.565.10">
    <property type="entry name" value="Histidine kinase-like ATPase, C-terminal domain"/>
    <property type="match status" value="1"/>
</dbReference>
<reference evidence="12 13" key="1">
    <citation type="submission" date="2018-03" db="EMBL/GenBank/DDBJ databases">
        <title>Genomic Encyclopedia of Archaeal and Bacterial Type Strains, Phase II (KMG-II): from individual species to whole genera.</title>
        <authorList>
            <person name="Goeker M."/>
        </authorList>
    </citation>
    <scope>NUCLEOTIDE SEQUENCE [LARGE SCALE GENOMIC DNA]</scope>
    <source>
        <strain evidence="12 13">DSM 44720</strain>
    </source>
</reference>
<evidence type="ECO:0000256" key="7">
    <source>
        <dbReference type="ARBA" id="ARBA00022840"/>
    </source>
</evidence>
<evidence type="ECO:0000256" key="9">
    <source>
        <dbReference type="SAM" id="Phobius"/>
    </source>
</evidence>
<evidence type="ECO:0000256" key="2">
    <source>
        <dbReference type="ARBA" id="ARBA00012438"/>
    </source>
</evidence>
<dbReference type="GO" id="GO:0046983">
    <property type="term" value="F:protein dimerization activity"/>
    <property type="evidence" value="ECO:0007669"/>
    <property type="project" value="InterPro"/>
</dbReference>
<evidence type="ECO:0000256" key="6">
    <source>
        <dbReference type="ARBA" id="ARBA00022777"/>
    </source>
</evidence>
<dbReference type="GO" id="GO:0000155">
    <property type="term" value="F:phosphorelay sensor kinase activity"/>
    <property type="evidence" value="ECO:0007669"/>
    <property type="project" value="InterPro"/>
</dbReference>
<evidence type="ECO:0000256" key="8">
    <source>
        <dbReference type="ARBA" id="ARBA00023012"/>
    </source>
</evidence>
<proteinExistence type="predicted"/>
<sequence>MNFAVRASRELGADVLVTAGVLAVLALVDLGTFTPRTPTGQALIASGVVVGVLCGQVIRLVATARPARAVVLALVAVAVSTGVTAFVEDVVRQRECGLVELAALLLVLRAFVRGTSWPWLPVGVVPVVGAIELLQLRLAPDMALPLISDVDVWFVLLPAVFLGWGVHLRSQDLRHASEAERVRRSERLELARDLHDNVAHYVTAMIVQAQAGEAVVDHPQGRQLFGNIERTGQDGLVAMGRMVRLLRDGEQEAPCVVRSVDSIRGQVDRFAEEGTAAELVLGPGVDSVVWSPQVAKSVERLVQEGLTNVRKHARSATSVRVTVEPDGDRLVVRVVDDGARTARPRFRSSGFGMIGLRERVSALGGELVSGPVDGGGWQLRASIPLR</sequence>
<keyword evidence="6 12" id="KW-0418">Kinase</keyword>
<dbReference type="EMBL" id="PVTF01000005">
    <property type="protein sequence ID" value="PRY41294.1"/>
    <property type="molecule type" value="Genomic_DNA"/>
</dbReference>
<dbReference type="CDD" id="cd16917">
    <property type="entry name" value="HATPase_UhpB-NarQ-NarX-like"/>
    <property type="match status" value="1"/>
</dbReference>
<gene>
    <name evidence="12" type="ORF">CLV43_10552</name>
</gene>
<keyword evidence="5" id="KW-0547">Nucleotide-binding</keyword>
<dbReference type="Pfam" id="PF02518">
    <property type="entry name" value="HATPase_c"/>
    <property type="match status" value="1"/>
</dbReference>
<dbReference type="PANTHER" id="PTHR24421:SF10">
    <property type="entry name" value="NITRATE_NITRITE SENSOR PROTEIN NARQ"/>
    <property type="match status" value="1"/>
</dbReference>
<evidence type="ECO:0000256" key="5">
    <source>
        <dbReference type="ARBA" id="ARBA00022741"/>
    </source>
</evidence>
<protein>
    <recommendedName>
        <fullName evidence="2">histidine kinase</fullName>
        <ecNumber evidence="2">2.7.13.3</ecNumber>
    </recommendedName>
</protein>
<dbReference type="InterPro" id="IPR050482">
    <property type="entry name" value="Sensor_HK_TwoCompSys"/>
</dbReference>
<evidence type="ECO:0000313" key="13">
    <source>
        <dbReference type="Proteomes" id="UP000239494"/>
    </source>
</evidence>